<gene>
    <name evidence="1" type="ORF">SAMN05216195_110110</name>
</gene>
<evidence type="ECO:0000313" key="1">
    <source>
        <dbReference type="EMBL" id="SES21655.1"/>
    </source>
</evidence>
<keyword evidence="2" id="KW-1185">Reference proteome</keyword>
<protein>
    <submittedName>
        <fullName evidence="1">Uncharacterized protein</fullName>
    </submittedName>
</protein>
<proteinExistence type="predicted"/>
<dbReference type="EMBL" id="FOFT01000010">
    <property type="protein sequence ID" value="SES21655.1"/>
    <property type="molecule type" value="Genomic_DNA"/>
</dbReference>
<accession>A0A1H9VIV6</accession>
<dbReference type="Proteomes" id="UP000199028">
    <property type="component" value="Unassembled WGS sequence"/>
</dbReference>
<reference evidence="2" key="1">
    <citation type="submission" date="2016-10" db="EMBL/GenBank/DDBJ databases">
        <authorList>
            <person name="Varghese N."/>
            <person name="Submissions S."/>
        </authorList>
    </citation>
    <scope>NUCLEOTIDE SEQUENCE [LARGE SCALE GENOMIC DNA]</scope>
    <source>
        <strain evidence="2">CGMCC 4.578</strain>
    </source>
</reference>
<dbReference type="RefSeq" id="WP_090068219.1">
    <property type="nucleotide sequence ID" value="NZ_FOFT01000010.1"/>
</dbReference>
<name>A0A1H9VIV6_9PSEU</name>
<evidence type="ECO:0000313" key="2">
    <source>
        <dbReference type="Proteomes" id="UP000199028"/>
    </source>
</evidence>
<sequence length="71" mass="7654">MQLLGHERGDHRWRQTGELLGHVDVLVDNGAAFLAESQVDDAAHGAFHAAKAGQGRYAEIMSQRCVPKASA</sequence>
<organism evidence="1 2">
    <name type="scientific">Lentzea flaviverrucosa</name>
    <dbReference type="NCBI Taxonomy" id="200379"/>
    <lineage>
        <taxon>Bacteria</taxon>
        <taxon>Bacillati</taxon>
        <taxon>Actinomycetota</taxon>
        <taxon>Actinomycetes</taxon>
        <taxon>Pseudonocardiales</taxon>
        <taxon>Pseudonocardiaceae</taxon>
        <taxon>Lentzea</taxon>
    </lineage>
</organism>
<dbReference type="AlphaFoldDB" id="A0A1H9VIV6"/>